<proteinExistence type="predicted"/>
<gene>
    <name evidence="2" type="ORF">GALL_256710</name>
</gene>
<accession>A0A1J5RJT9</accession>
<sequence length="103" mass="11777">MCEIFVKAEPRLYDYHSRSLRIHGVVTSLRLETLFWEVLERIAARDGMSLPQLIARLYDEVIAYRGDIPNFASFLRVCCLRFLDPALSAPPAREADPASRLPV</sequence>
<name>A0A1J5RJT9_9ZZZZ</name>
<dbReference type="EMBL" id="MLJW01000233">
    <property type="protein sequence ID" value="OIQ92372.1"/>
    <property type="molecule type" value="Genomic_DNA"/>
</dbReference>
<dbReference type="InterPro" id="IPR038268">
    <property type="entry name" value="RHH_sf"/>
</dbReference>
<dbReference type="Gene3D" id="1.10.3990.20">
    <property type="entry name" value="protein bp1543"/>
    <property type="match status" value="1"/>
</dbReference>
<dbReference type="InterPro" id="IPR027373">
    <property type="entry name" value="RHH_dom"/>
</dbReference>
<dbReference type="Pfam" id="PF13467">
    <property type="entry name" value="RHH_4"/>
    <property type="match status" value="1"/>
</dbReference>
<comment type="caution">
    <text evidence="2">The sequence shown here is derived from an EMBL/GenBank/DDBJ whole genome shotgun (WGS) entry which is preliminary data.</text>
</comment>
<evidence type="ECO:0000313" key="2">
    <source>
        <dbReference type="EMBL" id="OIQ92372.1"/>
    </source>
</evidence>
<protein>
    <recommendedName>
        <fullName evidence="1">Ribbon-helix-helix domain-containing protein</fullName>
    </recommendedName>
</protein>
<evidence type="ECO:0000259" key="1">
    <source>
        <dbReference type="Pfam" id="PF13467"/>
    </source>
</evidence>
<feature type="domain" description="Ribbon-helix-helix" evidence="1">
    <location>
        <begin position="16"/>
        <end position="81"/>
    </location>
</feature>
<dbReference type="AlphaFoldDB" id="A0A1J5RJT9"/>
<reference evidence="2" key="1">
    <citation type="submission" date="2016-10" db="EMBL/GenBank/DDBJ databases">
        <title>Sequence of Gallionella enrichment culture.</title>
        <authorList>
            <person name="Poehlein A."/>
            <person name="Muehling M."/>
            <person name="Daniel R."/>
        </authorList>
    </citation>
    <scope>NUCLEOTIDE SEQUENCE</scope>
</reference>
<organism evidence="2">
    <name type="scientific">mine drainage metagenome</name>
    <dbReference type="NCBI Taxonomy" id="410659"/>
    <lineage>
        <taxon>unclassified sequences</taxon>
        <taxon>metagenomes</taxon>
        <taxon>ecological metagenomes</taxon>
    </lineage>
</organism>